<evidence type="ECO:0000256" key="4">
    <source>
        <dbReference type="ARBA" id="ARBA00023163"/>
    </source>
</evidence>
<dbReference type="EMBL" id="JACCEM010000002">
    <property type="protein sequence ID" value="NYT48348.1"/>
    <property type="molecule type" value="Genomic_DNA"/>
</dbReference>
<evidence type="ECO:0000256" key="3">
    <source>
        <dbReference type="ARBA" id="ARBA00023125"/>
    </source>
</evidence>
<dbReference type="FunFam" id="1.10.10.10:FF:000001">
    <property type="entry name" value="LysR family transcriptional regulator"/>
    <property type="match status" value="1"/>
</dbReference>
<proteinExistence type="inferred from homology"/>
<dbReference type="GO" id="GO:0003677">
    <property type="term" value="F:DNA binding"/>
    <property type="evidence" value="ECO:0007669"/>
    <property type="project" value="UniProtKB-KW"/>
</dbReference>
<gene>
    <name evidence="6" type="ORF">H0A72_03400</name>
</gene>
<dbReference type="InterPro" id="IPR036390">
    <property type="entry name" value="WH_DNA-bd_sf"/>
</dbReference>
<evidence type="ECO:0000313" key="7">
    <source>
        <dbReference type="Proteomes" id="UP000559809"/>
    </source>
</evidence>
<evidence type="ECO:0000256" key="2">
    <source>
        <dbReference type="ARBA" id="ARBA00023015"/>
    </source>
</evidence>
<dbReference type="SUPFAM" id="SSF53850">
    <property type="entry name" value="Periplasmic binding protein-like II"/>
    <property type="match status" value="1"/>
</dbReference>
<sequence>MRDIDITTLRLFVAVCELRSMSKVSEDANMVPSAVSKRLAALEDALGVPLLIRRRRGVEPTAAGETLLEHARAILAGADQIRQDMSAYAAGVKGLIKVLASSSAMAESLADDIAGFLQLPAHHDIRVSLEEAVSEKVIQGVRAGVASLGICWDAADFQGLEHVPYRHDHLAVLVPEDHPLAKRKAVAFEEVLDYDQVSLPPTAAVVSHMRRQAALLGRRFSHRVTVSNFDSALRVVQARLGVSIAPREVLAARHRASGIVAVDLSDPWAQRRFAVCFQSRASLTPAARLLAEYLGSEALRGGGNRLEAD</sequence>
<dbReference type="InterPro" id="IPR036388">
    <property type="entry name" value="WH-like_DNA-bd_sf"/>
</dbReference>
<dbReference type="Pfam" id="PF00126">
    <property type="entry name" value="HTH_1"/>
    <property type="match status" value="1"/>
</dbReference>
<protein>
    <submittedName>
        <fullName evidence="6">LysR family transcriptional regulator</fullName>
    </submittedName>
</protein>
<keyword evidence="7" id="KW-1185">Reference proteome</keyword>
<reference evidence="6 7" key="1">
    <citation type="submission" date="2020-07" db="EMBL/GenBank/DDBJ databases">
        <title>Taxonomic revisions and descriptions of new bacterial species based on genomic comparisons in the high-G+C-content subgroup of the family Alcaligenaceae.</title>
        <authorList>
            <person name="Szabo A."/>
            <person name="Felfoldi T."/>
        </authorList>
    </citation>
    <scope>NUCLEOTIDE SEQUENCE [LARGE SCALE GENOMIC DNA]</scope>
    <source>
        <strain evidence="6 7">LMG 24012</strain>
    </source>
</reference>
<dbReference type="PROSITE" id="PS50931">
    <property type="entry name" value="HTH_LYSR"/>
    <property type="match status" value="1"/>
</dbReference>
<evidence type="ECO:0000259" key="5">
    <source>
        <dbReference type="PROSITE" id="PS50931"/>
    </source>
</evidence>
<name>A0A853FUE8_9BURK</name>
<dbReference type="InterPro" id="IPR005119">
    <property type="entry name" value="LysR_subst-bd"/>
</dbReference>
<dbReference type="Pfam" id="PF03466">
    <property type="entry name" value="LysR_substrate"/>
    <property type="match status" value="1"/>
</dbReference>
<dbReference type="SUPFAM" id="SSF46785">
    <property type="entry name" value="Winged helix' DNA-binding domain"/>
    <property type="match status" value="1"/>
</dbReference>
<organism evidence="6 7">
    <name type="scientific">Parapusillimonas granuli</name>
    <dbReference type="NCBI Taxonomy" id="380911"/>
    <lineage>
        <taxon>Bacteria</taxon>
        <taxon>Pseudomonadati</taxon>
        <taxon>Pseudomonadota</taxon>
        <taxon>Betaproteobacteria</taxon>
        <taxon>Burkholderiales</taxon>
        <taxon>Alcaligenaceae</taxon>
        <taxon>Parapusillimonas</taxon>
    </lineage>
</organism>
<dbReference type="CDD" id="cd08421">
    <property type="entry name" value="PBP2_LTTR_like_1"/>
    <property type="match status" value="1"/>
</dbReference>
<keyword evidence="4" id="KW-0804">Transcription</keyword>
<dbReference type="GO" id="GO:0003700">
    <property type="term" value="F:DNA-binding transcription factor activity"/>
    <property type="evidence" value="ECO:0007669"/>
    <property type="project" value="InterPro"/>
</dbReference>
<dbReference type="InterPro" id="IPR000847">
    <property type="entry name" value="LysR_HTH_N"/>
</dbReference>
<dbReference type="Proteomes" id="UP000559809">
    <property type="component" value="Unassembled WGS sequence"/>
</dbReference>
<dbReference type="PANTHER" id="PTHR30419">
    <property type="entry name" value="HTH-TYPE TRANSCRIPTIONAL REGULATOR YBHD"/>
    <property type="match status" value="1"/>
</dbReference>
<dbReference type="GO" id="GO:0005829">
    <property type="term" value="C:cytosol"/>
    <property type="evidence" value="ECO:0007669"/>
    <property type="project" value="TreeGrafter"/>
</dbReference>
<dbReference type="Gene3D" id="1.10.10.10">
    <property type="entry name" value="Winged helix-like DNA-binding domain superfamily/Winged helix DNA-binding domain"/>
    <property type="match status" value="1"/>
</dbReference>
<dbReference type="Gene3D" id="3.40.190.290">
    <property type="match status" value="1"/>
</dbReference>
<evidence type="ECO:0000256" key="1">
    <source>
        <dbReference type="ARBA" id="ARBA00009437"/>
    </source>
</evidence>
<dbReference type="RefSeq" id="WP_180153665.1">
    <property type="nucleotide sequence ID" value="NZ_JACCEM010000002.1"/>
</dbReference>
<comment type="similarity">
    <text evidence="1">Belongs to the LysR transcriptional regulatory family.</text>
</comment>
<evidence type="ECO:0000313" key="6">
    <source>
        <dbReference type="EMBL" id="NYT48348.1"/>
    </source>
</evidence>
<accession>A0A853FUE8</accession>
<dbReference type="AlphaFoldDB" id="A0A853FUE8"/>
<dbReference type="InterPro" id="IPR050950">
    <property type="entry name" value="HTH-type_LysR_regulators"/>
</dbReference>
<keyword evidence="3" id="KW-0238">DNA-binding</keyword>
<feature type="domain" description="HTH lysR-type" evidence="5">
    <location>
        <begin position="4"/>
        <end position="61"/>
    </location>
</feature>
<comment type="caution">
    <text evidence="6">The sequence shown here is derived from an EMBL/GenBank/DDBJ whole genome shotgun (WGS) entry which is preliminary data.</text>
</comment>
<keyword evidence="2" id="KW-0805">Transcription regulation</keyword>
<dbReference type="PANTHER" id="PTHR30419:SF2">
    <property type="entry name" value="LYSR FAMILY TRANSCRIPTIONAL REGULATOR"/>
    <property type="match status" value="1"/>
</dbReference>